<evidence type="ECO:0000313" key="4">
    <source>
        <dbReference type="Proteomes" id="UP001501771"/>
    </source>
</evidence>
<evidence type="ECO:0000259" key="2">
    <source>
        <dbReference type="PROSITE" id="PS51819"/>
    </source>
</evidence>
<dbReference type="Pfam" id="PF00903">
    <property type="entry name" value="Glyoxalase"/>
    <property type="match status" value="1"/>
</dbReference>
<evidence type="ECO:0000313" key="3">
    <source>
        <dbReference type="EMBL" id="GAA2137007.1"/>
    </source>
</evidence>
<sequence length="170" mass="18627">MDMRLELVPLPTTDVDRSKEFYVDRLGFHLDHDVEPGNGMRVVQLTPPGSACSIALGVGFSEPDAPRVLNLHLVVDDVEEARAHLSGRGVVVSEVNDMGASSTRSSPTPMGTPGRSRRLFDDRDRERGRGGSDRLETGRSRPEDLRTGDLRPLSRAGSGVRMKWPVPCPQ</sequence>
<feature type="domain" description="VOC" evidence="2">
    <location>
        <begin position="4"/>
        <end position="123"/>
    </location>
</feature>
<comment type="caution">
    <text evidence="3">The sequence shown here is derived from an EMBL/GenBank/DDBJ whole genome shotgun (WGS) entry which is preliminary data.</text>
</comment>
<dbReference type="InterPro" id="IPR029068">
    <property type="entry name" value="Glyas_Bleomycin-R_OHBP_Dase"/>
</dbReference>
<dbReference type="RefSeq" id="WP_344146687.1">
    <property type="nucleotide sequence ID" value="NZ_BAAAQR010000001.1"/>
</dbReference>
<gene>
    <name evidence="3" type="ORF">GCM10009844_03670</name>
</gene>
<dbReference type="InterPro" id="IPR004360">
    <property type="entry name" value="Glyas_Fos-R_dOase_dom"/>
</dbReference>
<evidence type="ECO:0000256" key="1">
    <source>
        <dbReference type="SAM" id="MobiDB-lite"/>
    </source>
</evidence>
<keyword evidence="4" id="KW-1185">Reference proteome</keyword>
<protein>
    <recommendedName>
        <fullName evidence="2">VOC domain-containing protein</fullName>
    </recommendedName>
</protein>
<feature type="region of interest" description="Disordered" evidence="1">
    <location>
        <begin position="95"/>
        <end position="170"/>
    </location>
</feature>
<dbReference type="SUPFAM" id="SSF54593">
    <property type="entry name" value="Glyoxalase/Bleomycin resistance protein/Dihydroxybiphenyl dioxygenase"/>
    <property type="match status" value="1"/>
</dbReference>
<organism evidence="3 4">
    <name type="scientific">Nocardioides koreensis</name>
    <dbReference type="NCBI Taxonomy" id="433651"/>
    <lineage>
        <taxon>Bacteria</taxon>
        <taxon>Bacillati</taxon>
        <taxon>Actinomycetota</taxon>
        <taxon>Actinomycetes</taxon>
        <taxon>Propionibacteriales</taxon>
        <taxon>Nocardioidaceae</taxon>
        <taxon>Nocardioides</taxon>
    </lineage>
</organism>
<feature type="compositionally biased region" description="Polar residues" evidence="1">
    <location>
        <begin position="99"/>
        <end position="109"/>
    </location>
</feature>
<dbReference type="Proteomes" id="UP001501771">
    <property type="component" value="Unassembled WGS sequence"/>
</dbReference>
<dbReference type="EMBL" id="BAAAQR010000001">
    <property type="protein sequence ID" value="GAA2137007.1"/>
    <property type="molecule type" value="Genomic_DNA"/>
</dbReference>
<dbReference type="Gene3D" id="3.10.180.10">
    <property type="entry name" value="2,3-Dihydroxybiphenyl 1,2-Dioxygenase, domain 1"/>
    <property type="match status" value="1"/>
</dbReference>
<feature type="compositionally biased region" description="Basic and acidic residues" evidence="1">
    <location>
        <begin position="118"/>
        <end position="149"/>
    </location>
</feature>
<proteinExistence type="predicted"/>
<name>A0ABN2Z5I5_9ACTN</name>
<dbReference type="PROSITE" id="PS51819">
    <property type="entry name" value="VOC"/>
    <property type="match status" value="1"/>
</dbReference>
<accession>A0ABN2Z5I5</accession>
<dbReference type="InterPro" id="IPR037523">
    <property type="entry name" value="VOC_core"/>
</dbReference>
<reference evidence="3 4" key="1">
    <citation type="journal article" date="2019" name="Int. J. Syst. Evol. Microbiol.">
        <title>The Global Catalogue of Microorganisms (GCM) 10K type strain sequencing project: providing services to taxonomists for standard genome sequencing and annotation.</title>
        <authorList>
            <consortium name="The Broad Institute Genomics Platform"/>
            <consortium name="The Broad Institute Genome Sequencing Center for Infectious Disease"/>
            <person name="Wu L."/>
            <person name="Ma J."/>
        </authorList>
    </citation>
    <scope>NUCLEOTIDE SEQUENCE [LARGE SCALE GENOMIC DNA]</scope>
    <source>
        <strain evidence="3 4">JCM 16022</strain>
    </source>
</reference>